<feature type="transmembrane region" description="Helical" evidence="2">
    <location>
        <begin position="153"/>
        <end position="175"/>
    </location>
</feature>
<keyword evidence="2" id="KW-0812">Transmembrane</keyword>
<sequence length="221" mass="25171">MRGEKIRIRKSLEVIEWQIENIVNAVAAGASNPTFLEKLSLLEQQKLDLSQKLMEAESVKEKAAITEESLQQLLSQFGAHLANRELPEIKKFIASYAEKVIVYEKNVEVIFKVPVVVLINGGEGSRTIVPHFTLFVTKSRKAPLCKALSKFNLLFHITCSYYVLLDFIALVYACLRTWTGIRAKSSICYRLFILVSTISRSKLQLVDDTFRVFMTYKQSLC</sequence>
<name>A0ABQ1EZJ2_9BACL</name>
<reference evidence="4" key="1">
    <citation type="journal article" date="2019" name="Int. J. Syst. Evol. Microbiol.">
        <title>The Global Catalogue of Microorganisms (GCM) 10K type strain sequencing project: providing services to taxonomists for standard genome sequencing and annotation.</title>
        <authorList>
            <consortium name="The Broad Institute Genomics Platform"/>
            <consortium name="The Broad Institute Genome Sequencing Center for Infectious Disease"/>
            <person name="Wu L."/>
            <person name="Ma J."/>
        </authorList>
    </citation>
    <scope>NUCLEOTIDE SEQUENCE [LARGE SCALE GENOMIC DNA]</scope>
    <source>
        <strain evidence="4">CGMCC 1.15043</strain>
    </source>
</reference>
<dbReference type="Proteomes" id="UP000615455">
    <property type="component" value="Unassembled WGS sequence"/>
</dbReference>
<dbReference type="EMBL" id="BMHE01000028">
    <property type="protein sequence ID" value="GFZ94666.1"/>
    <property type="molecule type" value="Genomic_DNA"/>
</dbReference>
<dbReference type="RefSeq" id="WP_189015447.1">
    <property type="nucleotide sequence ID" value="NZ_BMHE01000028.1"/>
</dbReference>
<keyword evidence="1" id="KW-0175">Coiled coil</keyword>
<evidence type="ECO:0000256" key="2">
    <source>
        <dbReference type="SAM" id="Phobius"/>
    </source>
</evidence>
<gene>
    <name evidence="3" type="ORF">GCM10008018_46290</name>
</gene>
<evidence type="ECO:0000256" key="1">
    <source>
        <dbReference type="SAM" id="Coils"/>
    </source>
</evidence>
<comment type="caution">
    <text evidence="3">The sequence shown here is derived from an EMBL/GenBank/DDBJ whole genome shotgun (WGS) entry which is preliminary data.</text>
</comment>
<keyword evidence="4" id="KW-1185">Reference proteome</keyword>
<evidence type="ECO:0000313" key="4">
    <source>
        <dbReference type="Proteomes" id="UP000615455"/>
    </source>
</evidence>
<feature type="coiled-coil region" evidence="1">
    <location>
        <begin position="39"/>
        <end position="76"/>
    </location>
</feature>
<keyword evidence="2" id="KW-0472">Membrane</keyword>
<organism evidence="3 4">
    <name type="scientific">Paenibacillus marchantiophytorum</name>
    <dbReference type="NCBI Taxonomy" id="1619310"/>
    <lineage>
        <taxon>Bacteria</taxon>
        <taxon>Bacillati</taxon>
        <taxon>Bacillota</taxon>
        <taxon>Bacilli</taxon>
        <taxon>Bacillales</taxon>
        <taxon>Paenibacillaceae</taxon>
        <taxon>Paenibacillus</taxon>
    </lineage>
</organism>
<protein>
    <submittedName>
        <fullName evidence="3">Uncharacterized protein</fullName>
    </submittedName>
</protein>
<keyword evidence="2" id="KW-1133">Transmembrane helix</keyword>
<proteinExistence type="predicted"/>
<accession>A0ABQ1EZJ2</accession>
<evidence type="ECO:0000313" key="3">
    <source>
        <dbReference type="EMBL" id="GFZ94666.1"/>
    </source>
</evidence>